<reference evidence="2 3" key="1">
    <citation type="journal article" date="2017" name="BMC Genomics">
        <title>Comparative genomic and phylogenomic analyses of the Bifidobacteriaceae family.</title>
        <authorList>
            <person name="Lugli G.A."/>
            <person name="Milani C."/>
            <person name="Turroni F."/>
            <person name="Duranti S."/>
            <person name="Mancabelli L."/>
            <person name="Mangifesta M."/>
            <person name="Ferrario C."/>
            <person name="Modesto M."/>
            <person name="Mattarelli P."/>
            <person name="Jiri K."/>
            <person name="van Sinderen D."/>
            <person name="Ventura M."/>
        </authorList>
    </citation>
    <scope>NUCLEOTIDE SEQUENCE [LARGE SCALE GENOMIC DNA]</scope>
    <source>
        <strain evidence="2 3">DSM 24742</strain>
    </source>
</reference>
<organism evidence="2 3">
    <name type="scientific">Pseudoscardovia radai</name>
    <dbReference type="NCBI Taxonomy" id="987066"/>
    <lineage>
        <taxon>Bacteria</taxon>
        <taxon>Bacillati</taxon>
        <taxon>Actinomycetota</taxon>
        <taxon>Actinomycetes</taxon>
        <taxon>Bifidobacteriales</taxon>
        <taxon>Bifidobacteriaceae</taxon>
        <taxon>Pseudoscardovia</taxon>
    </lineage>
</organism>
<dbReference type="EMBL" id="MWWR01000004">
    <property type="protein sequence ID" value="OZG52255.1"/>
    <property type="molecule type" value="Genomic_DNA"/>
</dbReference>
<comment type="caution">
    <text evidence="2">The sequence shown here is derived from an EMBL/GenBank/DDBJ whole genome shotgun (WGS) entry which is preliminary data.</text>
</comment>
<evidence type="ECO:0000313" key="3">
    <source>
        <dbReference type="Proteomes" id="UP000216725"/>
    </source>
</evidence>
<evidence type="ECO:0000256" key="1">
    <source>
        <dbReference type="SAM" id="MobiDB-lite"/>
    </source>
</evidence>
<keyword evidence="3" id="KW-1185">Reference proteome</keyword>
<evidence type="ECO:0000313" key="2">
    <source>
        <dbReference type="EMBL" id="OZG52255.1"/>
    </source>
</evidence>
<accession>A0A261EZI7</accession>
<gene>
    <name evidence="2" type="ORF">PSRA_0444</name>
</gene>
<name>A0A261EZI7_9BIFI</name>
<dbReference type="OrthoDB" id="7527071at2"/>
<dbReference type="Proteomes" id="UP000216725">
    <property type="component" value="Unassembled WGS sequence"/>
</dbReference>
<dbReference type="AlphaFoldDB" id="A0A261EZI7"/>
<feature type="region of interest" description="Disordered" evidence="1">
    <location>
        <begin position="266"/>
        <end position="306"/>
    </location>
</feature>
<dbReference type="RefSeq" id="WP_094660257.1">
    <property type="nucleotide sequence ID" value="NZ_MWWR01000004.1"/>
</dbReference>
<sequence length="624" mass="69516">MIDNLSCLDRFEERMRFVSFFAQLAFQTGPTKRAWKTSGFGTSQQEQFTLLVMVMLFIMERSINEEVCTKDDIAEFIEATDRAIWHRGMTSEQCRGLSQFIVDTLLINDGTLMTFRTYSSATGGLVDMPVQFVRDDYWQLDSRTDKRITYRMTDIGYSCLFATLELEDSTNVPLQRLIVSYLLNQGDFDDALQHVRKINQTLKQQKQKLADDIHAIRQNVSEYRIDRYGDTMDAMFAEIDAANQEFREYKELAVSKIAALEQTQREMREATEAAEAAAAQATAATAAQPTPAQTTPSMARQRAEFAAKTRHQLTSLRDIKESLDQGLLLESEILHLAQDMSGAYSEALDSSLAAGIDATHRYPFPAHVYAPLLDDARLLESVASDFLAPLFAHTIRQTPQPDGRMPENRIFNPAVAFLPQVRIEDDDEDEIALPDADEEAEKREKAARAAELDADRTAFLALVREIAHTTRPRVTLGELARASQTDAAAAARLAPDPDRFPFALSELLGHDPYNIAQIRETMSRTIRTDDEQFDAPRTLVHGIDTMDDLADIEAIEIETLGGDIVFHAAAAAPSNANAAPSNANAPATYPLVRCTDCAIVIRRSTDSTSNTKRSVAALQTSEGH</sequence>
<proteinExistence type="predicted"/>
<feature type="compositionally biased region" description="Low complexity" evidence="1">
    <location>
        <begin position="273"/>
        <end position="296"/>
    </location>
</feature>
<protein>
    <submittedName>
        <fullName evidence="2">Uncharacterized protein</fullName>
    </submittedName>
</protein>